<accession>A0ACD3A3L6</accession>
<organism evidence="1 2">
    <name type="scientific">Pluteus cervinus</name>
    <dbReference type="NCBI Taxonomy" id="181527"/>
    <lineage>
        <taxon>Eukaryota</taxon>
        <taxon>Fungi</taxon>
        <taxon>Dikarya</taxon>
        <taxon>Basidiomycota</taxon>
        <taxon>Agaricomycotina</taxon>
        <taxon>Agaricomycetes</taxon>
        <taxon>Agaricomycetidae</taxon>
        <taxon>Agaricales</taxon>
        <taxon>Pluteineae</taxon>
        <taxon>Pluteaceae</taxon>
        <taxon>Pluteus</taxon>
    </lineage>
</organism>
<evidence type="ECO:0000313" key="1">
    <source>
        <dbReference type="EMBL" id="TFK59437.1"/>
    </source>
</evidence>
<evidence type="ECO:0000313" key="2">
    <source>
        <dbReference type="Proteomes" id="UP000308600"/>
    </source>
</evidence>
<dbReference type="EMBL" id="ML208979">
    <property type="protein sequence ID" value="TFK59437.1"/>
    <property type="molecule type" value="Genomic_DNA"/>
</dbReference>
<gene>
    <name evidence="1" type="ORF">BDN72DRAFT_865154</name>
</gene>
<name>A0ACD3A3L6_9AGAR</name>
<reference evidence="1 2" key="1">
    <citation type="journal article" date="2019" name="Nat. Ecol. Evol.">
        <title>Megaphylogeny resolves global patterns of mushroom evolution.</title>
        <authorList>
            <person name="Varga T."/>
            <person name="Krizsan K."/>
            <person name="Foldi C."/>
            <person name="Dima B."/>
            <person name="Sanchez-Garcia M."/>
            <person name="Sanchez-Ramirez S."/>
            <person name="Szollosi G.J."/>
            <person name="Szarkandi J.G."/>
            <person name="Papp V."/>
            <person name="Albert L."/>
            <person name="Andreopoulos W."/>
            <person name="Angelini C."/>
            <person name="Antonin V."/>
            <person name="Barry K.W."/>
            <person name="Bougher N.L."/>
            <person name="Buchanan P."/>
            <person name="Buyck B."/>
            <person name="Bense V."/>
            <person name="Catcheside P."/>
            <person name="Chovatia M."/>
            <person name="Cooper J."/>
            <person name="Damon W."/>
            <person name="Desjardin D."/>
            <person name="Finy P."/>
            <person name="Geml J."/>
            <person name="Haridas S."/>
            <person name="Hughes K."/>
            <person name="Justo A."/>
            <person name="Karasinski D."/>
            <person name="Kautmanova I."/>
            <person name="Kiss B."/>
            <person name="Kocsube S."/>
            <person name="Kotiranta H."/>
            <person name="LaButti K.M."/>
            <person name="Lechner B.E."/>
            <person name="Liimatainen K."/>
            <person name="Lipzen A."/>
            <person name="Lukacs Z."/>
            <person name="Mihaltcheva S."/>
            <person name="Morgado L.N."/>
            <person name="Niskanen T."/>
            <person name="Noordeloos M.E."/>
            <person name="Ohm R.A."/>
            <person name="Ortiz-Santana B."/>
            <person name="Ovrebo C."/>
            <person name="Racz N."/>
            <person name="Riley R."/>
            <person name="Savchenko A."/>
            <person name="Shiryaev A."/>
            <person name="Soop K."/>
            <person name="Spirin V."/>
            <person name="Szebenyi C."/>
            <person name="Tomsovsky M."/>
            <person name="Tulloss R.E."/>
            <person name="Uehling J."/>
            <person name="Grigoriev I.V."/>
            <person name="Vagvolgyi C."/>
            <person name="Papp T."/>
            <person name="Martin F.M."/>
            <person name="Miettinen O."/>
            <person name="Hibbett D.S."/>
            <person name="Nagy L.G."/>
        </authorList>
    </citation>
    <scope>NUCLEOTIDE SEQUENCE [LARGE SCALE GENOMIC DNA]</scope>
    <source>
        <strain evidence="1 2">NL-1719</strain>
    </source>
</reference>
<proteinExistence type="predicted"/>
<keyword evidence="2" id="KW-1185">Reference proteome</keyword>
<sequence>MFISDGAKLVRDALAKEKAPAITFIDKLNAIGPNDKRMKNSLFATPDPPLFASDLGLVFNSSCSRTPMTSSNSALRPHCQIVAIDAKSSLGDFESSTAELELDGISLKDNHSTPIVHRAATTKEERMGTSGFDFDGTRKAMAMIRSFNIVKSRNDHHEDEDGLEYASFFVEDKSDCTRKGDNYNRFNKCEGPLYYGSKEEYESRKECTRPVDVDEPKLSEFMFSPSASKTKRAPFPLDSTRKRWTECLLRRERDAVVTSPNIVRIHNSSSTDSQLLEESQQTHLNESRGDMSDLAWRLLRAFAEHFGPITLAKGRVFSATKSPNPKLTNAYLSRILVLQNPPYLFAQDATLTAHARDGYRRFFDQLALQQNIRYATSRSHPFTIHLCKRKALCGCDVLISPNMLAQSVRTSHILRVFKRHEEVNLSQGSPLIRHDLIATGKLNASL</sequence>
<protein>
    <submittedName>
        <fullName evidence="1">Uncharacterized protein</fullName>
    </submittedName>
</protein>
<dbReference type="Proteomes" id="UP000308600">
    <property type="component" value="Unassembled WGS sequence"/>
</dbReference>